<dbReference type="PANTHER" id="PTHR13479:SF66">
    <property type="entry name" value="LARGE RIBOSOMAL SUBUNIT PROTEIN ML66"/>
    <property type="match status" value="1"/>
</dbReference>
<sequence length="212" mass="23866">MFRYCASSLISTLSHHNHHHGQALSSTARSVIARLVSQGNNYSNTTSCRSTSSSSTGPISTSQPTLSDATYIEDNLKLNVKELATDETLIEAVPVDTGRAKNLVNINDTTTTSTACVLCRLNLRNLSYTDVMILSQFIKRNGSMVTYHESKLCTKQYRKVVELIKKAQRCNLIQRPPGYLVPGAWHDLNTYLEPDRKRDQPMKVVKKEYWKI</sequence>
<name>A0A6G1S4L8_9ACAR</name>
<feature type="compositionally biased region" description="Low complexity" evidence="3">
    <location>
        <begin position="43"/>
        <end position="62"/>
    </location>
</feature>
<reference evidence="4" key="1">
    <citation type="submission" date="2018-10" db="EMBL/GenBank/DDBJ databases">
        <title>Transcriptome assembly of Aceria tosichella (Wheat curl mite) Type 2.</title>
        <authorList>
            <person name="Scully E.D."/>
            <person name="Geib S.M."/>
            <person name="Palmer N.A."/>
            <person name="Gupta A.K."/>
            <person name="Sarath G."/>
            <person name="Tatineni S."/>
        </authorList>
    </citation>
    <scope>NUCLEOTIDE SEQUENCE</scope>
    <source>
        <strain evidence="4">LincolnNE</strain>
    </source>
</reference>
<dbReference type="InterPro" id="IPR001648">
    <property type="entry name" value="Ribosomal_bS18"/>
</dbReference>
<keyword evidence="2" id="KW-0687">Ribonucleoprotein</keyword>
<dbReference type="InterPro" id="IPR036870">
    <property type="entry name" value="Ribosomal_bS18_sf"/>
</dbReference>
<dbReference type="SUPFAM" id="SSF46911">
    <property type="entry name" value="Ribosomal protein S18"/>
    <property type="match status" value="1"/>
</dbReference>
<evidence type="ECO:0000256" key="3">
    <source>
        <dbReference type="SAM" id="MobiDB-lite"/>
    </source>
</evidence>
<evidence type="ECO:0000256" key="1">
    <source>
        <dbReference type="ARBA" id="ARBA00022980"/>
    </source>
</evidence>
<dbReference type="PANTHER" id="PTHR13479">
    <property type="entry name" value="30S RIBOSOMAL PROTEIN S18"/>
    <property type="match status" value="1"/>
</dbReference>
<feature type="region of interest" description="Disordered" evidence="3">
    <location>
        <begin position="42"/>
        <end position="64"/>
    </location>
</feature>
<keyword evidence="1 4" id="KW-0689">Ribosomal protein</keyword>
<dbReference type="GO" id="GO:0003735">
    <property type="term" value="F:structural constituent of ribosome"/>
    <property type="evidence" value="ECO:0007669"/>
    <property type="project" value="InterPro"/>
</dbReference>
<dbReference type="Pfam" id="PF01084">
    <property type="entry name" value="Ribosomal_S18"/>
    <property type="match status" value="1"/>
</dbReference>
<evidence type="ECO:0000313" key="4">
    <source>
        <dbReference type="EMBL" id="MDE44903.1"/>
    </source>
</evidence>
<proteinExistence type="predicted"/>
<evidence type="ECO:0000256" key="2">
    <source>
        <dbReference type="ARBA" id="ARBA00023274"/>
    </source>
</evidence>
<dbReference type="Gene3D" id="4.10.640.10">
    <property type="entry name" value="Ribosomal protein S18"/>
    <property type="match status" value="1"/>
</dbReference>
<dbReference type="GO" id="GO:0070181">
    <property type="term" value="F:small ribosomal subunit rRNA binding"/>
    <property type="evidence" value="ECO:0007669"/>
    <property type="project" value="TreeGrafter"/>
</dbReference>
<gene>
    <name evidence="4" type="primary">MRPS18A</name>
    <name evidence="4" type="ORF">g.17161</name>
</gene>
<dbReference type="AlphaFoldDB" id="A0A6G1S4L8"/>
<dbReference type="GO" id="GO:0005763">
    <property type="term" value="C:mitochondrial small ribosomal subunit"/>
    <property type="evidence" value="ECO:0007669"/>
    <property type="project" value="TreeGrafter"/>
</dbReference>
<dbReference type="GO" id="GO:0032543">
    <property type="term" value="P:mitochondrial translation"/>
    <property type="evidence" value="ECO:0007669"/>
    <property type="project" value="TreeGrafter"/>
</dbReference>
<accession>A0A6G1S4L8</accession>
<protein>
    <submittedName>
        <fullName evidence="4">28S ribosomal protein S18a, mitochondrial</fullName>
    </submittedName>
</protein>
<organism evidence="4">
    <name type="scientific">Aceria tosichella</name>
    <name type="common">wheat curl mite</name>
    <dbReference type="NCBI Taxonomy" id="561515"/>
    <lineage>
        <taxon>Eukaryota</taxon>
        <taxon>Metazoa</taxon>
        <taxon>Ecdysozoa</taxon>
        <taxon>Arthropoda</taxon>
        <taxon>Chelicerata</taxon>
        <taxon>Arachnida</taxon>
        <taxon>Acari</taxon>
        <taxon>Acariformes</taxon>
        <taxon>Trombidiformes</taxon>
        <taxon>Prostigmata</taxon>
        <taxon>Eupodina</taxon>
        <taxon>Eriophyoidea</taxon>
        <taxon>Eriophyidae</taxon>
        <taxon>Eriophyinae</taxon>
        <taxon>Aceriini</taxon>
        <taxon>Aceria</taxon>
    </lineage>
</organism>
<dbReference type="EMBL" id="GGYP01000132">
    <property type="protein sequence ID" value="MDE44903.1"/>
    <property type="molecule type" value="Transcribed_RNA"/>
</dbReference>